<proteinExistence type="predicted"/>
<name>A0A1F4U808_UNCSA</name>
<dbReference type="AlphaFoldDB" id="A0A1F4U808"/>
<gene>
    <name evidence="1" type="ORF">A2438_01930</name>
</gene>
<dbReference type="Proteomes" id="UP000179242">
    <property type="component" value="Unassembled WGS sequence"/>
</dbReference>
<evidence type="ECO:0000313" key="2">
    <source>
        <dbReference type="Proteomes" id="UP000179242"/>
    </source>
</evidence>
<organism evidence="1 2">
    <name type="scientific">candidate division WOR-1 bacterium RIFOXYC2_FULL_46_14</name>
    <dbReference type="NCBI Taxonomy" id="1802587"/>
    <lineage>
        <taxon>Bacteria</taxon>
        <taxon>Bacillati</taxon>
        <taxon>Saganbacteria</taxon>
    </lineage>
</organism>
<comment type="caution">
    <text evidence="1">The sequence shown here is derived from an EMBL/GenBank/DDBJ whole genome shotgun (WGS) entry which is preliminary data.</text>
</comment>
<reference evidence="1 2" key="1">
    <citation type="journal article" date="2016" name="Nat. Commun.">
        <title>Thousands of microbial genomes shed light on interconnected biogeochemical processes in an aquifer system.</title>
        <authorList>
            <person name="Anantharaman K."/>
            <person name="Brown C.T."/>
            <person name="Hug L.A."/>
            <person name="Sharon I."/>
            <person name="Castelle C.J."/>
            <person name="Probst A.J."/>
            <person name="Thomas B.C."/>
            <person name="Singh A."/>
            <person name="Wilkins M.J."/>
            <person name="Karaoz U."/>
            <person name="Brodie E.L."/>
            <person name="Williams K.H."/>
            <person name="Hubbard S.S."/>
            <person name="Banfield J.F."/>
        </authorList>
    </citation>
    <scope>NUCLEOTIDE SEQUENCE [LARGE SCALE GENOMIC DNA]</scope>
</reference>
<evidence type="ECO:0000313" key="1">
    <source>
        <dbReference type="EMBL" id="OGC41027.1"/>
    </source>
</evidence>
<accession>A0A1F4U808</accession>
<sequence length="367" mass="40572">MRVGFRPNIARPLGGSGIAPGSGTASSAVTPLLVRMASLQQIFNGMFPGDEVKASKINGERGGLLFKIGNFRLFCMKTIVRFFDYNKDARRADSIIDAVSGVIGRGSFIEDVADPDSPGSLISNPYQWGIGLEEFHTRLEECASLASALAKKLGSKYQVLPGLIEVDYLSHVSRTGGPVVTIKYGNQYSALTIKEGRVILYNVSLNPETDQLAALINDILGFRYGAKRDADCYWGITKVQALEKIGAYFPLQGPAPLTVASIQSWLDKKFSAKFPGYKINSQQVSGIKEHGFAIKINGRFYARNDDVYSFEFKWFIHPATNSVLVNYVNKDTEKTIIQNMLSYLFPRAASFDEVTLEKLREAVYTTR</sequence>
<protein>
    <submittedName>
        <fullName evidence="1">Uncharacterized protein</fullName>
    </submittedName>
</protein>
<dbReference type="EMBL" id="MEUJ01000002">
    <property type="protein sequence ID" value="OGC41027.1"/>
    <property type="molecule type" value="Genomic_DNA"/>
</dbReference>